<gene>
    <name evidence="2" type="ORF">COU07_03610</name>
</gene>
<keyword evidence="1" id="KW-1133">Transmembrane helix</keyword>
<sequence>MGSFEIFIANHQLTAYLILLGGMFIDSDIFYLSAALLAHSKQLNWFIVAGIAFGGMILSDICFYFLGRYSRETRFGTWFTRKFKKYHEWLDVNFIGRYTVFAFFGKFVAYVNRIGPFLAGWHKLPYRKFLKIHFATGLLWLSILTTIGVILGSFIDLVGIGWVLHRIWAFVIILFLTFIIGSRIMGKVLTKKFEAKENINTDNQKPL</sequence>
<dbReference type="GO" id="GO:0005886">
    <property type="term" value="C:plasma membrane"/>
    <property type="evidence" value="ECO:0007669"/>
    <property type="project" value="UniProtKB-SubCell"/>
</dbReference>
<evidence type="ECO:0008006" key="4">
    <source>
        <dbReference type="Google" id="ProtNLM"/>
    </source>
</evidence>
<feature type="transmembrane region" description="Helical" evidence="1">
    <location>
        <begin position="132"/>
        <end position="155"/>
    </location>
</feature>
<proteinExistence type="inferred from homology"/>
<evidence type="ECO:0000313" key="2">
    <source>
        <dbReference type="EMBL" id="PIR88954.1"/>
    </source>
</evidence>
<dbReference type="EMBL" id="PFAZ01000009">
    <property type="protein sequence ID" value="PIR88954.1"/>
    <property type="molecule type" value="Genomic_DNA"/>
</dbReference>
<feature type="transmembrane region" description="Helical" evidence="1">
    <location>
        <begin position="45"/>
        <end position="66"/>
    </location>
</feature>
<keyword evidence="1" id="KW-0812">Transmembrane</keyword>
<name>A0A2H0URC3_9BACT</name>
<dbReference type="PANTHER" id="PTHR30353:SF15">
    <property type="entry name" value="INNER MEMBRANE PROTEIN YABI"/>
    <property type="match status" value="1"/>
</dbReference>
<dbReference type="Proteomes" id="UP000231157">
    <property type="component" value="Unassembled WGS sequence"/>
</dbReference>
<dbReference type="PANTHER" id="PTHR30353">
    <property type="entry name" value="INNER MEMBRANE PROTEIN DEDA-RELATED"/>
    <property type="match status" value="1"/>
</dbReference>
<organism evidence="2 3">
    <name type="scientific">Candidatus Harrisonbacteria bacterium CG10_big_fil_rev_8_21_14_0_10_40_38</name>
    <dbReference type="NCBI Taxonomy" id="1974583"/>
    <lineage>
        <taxon>Bacteria</taxon>
        <taxon>Candidatus Harrisoniibacteriota</taxon>
    </lineage>
</organism>
<feature type="transmembrane region" description="Helical" evidence="1">
    <location>
        <begin position="167"/>
        <end position="186"/>
    </location>
</feature>
<accession>A0A2H0URC3</accession>
<keyword evidence="1" id="KW-1003">Cell membrane</keyword>
<keyword evidence="1" id="KW-0472">Membrane</keyword>
<protein>
    <recommendedName>
        <fullName evidence="4">DedA family protein</fullName>
    </recommendedName>
</protein>
<comment type="caution">
    <text evidence="2">The sequence shown here is derived from an EMBL/GenBank/DDBJ whole genome shotgun (WGS) entry which is preliminary data.</text>
</comment>
<evidence type="ECO:0000313" key="3">
    <source>
        <dbReference type="Proteomes" id="UP000231157"/>
    </source>
</evidence>
<dbReference type="InterPro" id="IPR032818">
    <property type="entry name" value="DedA-like"/>
</dbReference>
<comment type="similarity">
    <text evidence="1">Belongs to the DedA family.</text>
</comment>
<dbReference type="AlphaFoldDB" id="A0A2H0URC3"/>
<reference evidence="3" key="1">
    <citation type="submission" date="2017-09" db="EMBL/GenBank/DDBJ databases">
        <title>Depth-based differentiation of microbial function through sediment-hosted aquifers and enrichment of novel symbionts in the deep terrestrial subsurface.</title>
        <authorList>
            <person name="Probst A.J."/>
            <person name="Ladd B."/>
            <person name="Jarett J.K."/>
            <person name="Geller-Mcgrath D.E."/>
            <person name="Sieber C.M.K."/>
            <person name="Emerson J.B."/>
            <person name="Anantharaman K."/>
            <person name="Thomas B.C."/>
            <person name="Malmstrom R."/>
            <person name="Stieglmeier M."/>
            <person name="Klingl A."/>
            <person name="Woyke T."/>
            <person name="Ryan C.M."/>
            <person name="Banfield J.F."/>
        </authorList>
    </citation>
    <scope>NUCLEOTIDE SEQUENCE [LARGE SCALE GENOMIC DNA]</scope>
</reference>
<comment type="subcellular location">
    <subcellularLocation>
        <location evidence="1">Cell membrane</location>
        <topology evidence="1">Multi-pass membrane protein</topology>
    </subcellularLocation>
</comment>
<evidence type="ECO:0000256" key="1">
    <source>
        <dbReference type="RuleBase" id="RU367016"/>
    </source>
</evidence>
<feature type="transmembrane region" description="Helical" evidence="1">
    <location>
        <begin position="15"/>
        <end position="38"/>
    </location>
</feature>